<sequence length="87" mass="9261">MSDVQEFGEPLPSSDALTTVTRRGKLMPARRGGVLELETEEGHVELLGPFASTAELGDEVEVVGVPAPEPQTTESAPGILVQHVRKL</sequence>
<dbReference type="RefSeq" id="WP_112256931.1">
    <property type="nucleotide sequence ID" value="NZ_QMIG01000002.1"/>
</dbReference>
<keyword evidence="3" id="KW-1185">Reference proteome</keyword>
<protein>
    <submittedName>
        <fullName evidence="2">Uncharacterized protein</fullName>
    </submittedName>
</protein>
<evidence type="ECO:0000313" key="3">
    <source>
        <dbReference type="Proteomes" id="UP000250462"/>
    </source>
</evidence>
<evidence type="ECO:0000256" key="1">
    <source>
        <dbReference type="SAM" id="MobiDB-lite"/>
    </source>
</evidence>
<proteinExistence type="predicted"/>
<gene>
    <name evidence="2" type="ORF">DPM12_03810</name>
</gene>
<feature type="region of interest" description="Disordered" evidence="1">
    <location>
        <begin position="1"/>
        <end position="23"/>
    </location>
</feature>
<organism evidence="2 3">
    <name type="scientific">Phytoactinopolyspora halophila</name>
    <dbReference type="NCBI Taxonomy" id="1981511"/>
    <lineage>
        <taxon>Bacteria</taxon>
        <taxon>Bacillati</taxon>
        <taxon>Actinomycetota</taxon>
        <taxon>Actinomycetes</taxon>
        <taxon>Jiangellales</taxon>
        <taxon>Jiangellaceae</taxon>
        <taxon>Phytoactinopolyspora</taxon>
    </lineage>
</organism>
<dbReference type="AlphaFoldDB" id="A0A329R057"/>
<name>A0A329R057_9ACTN</name>
<evidence type="ECO:0000313" key="2">
    <source>
        <dbReference type="EMBL" id="RAW17975.1"/>
    </source>
</evidence>
<reference evidence="2 3" key="1">
    <citation type="submission" date="2018-06" db="EMBL/GenBank/DDBJ databases">
        <title>Phytoactinopolyspora halophila sp. nov., a novel halophilic actinomycete isolated from a saline soil in China.</title>
        <authorList>
            <person name="Tang S.-K."/>
        </authorList>
    </citation>
    <scope>NUCLEOTIDE SEQUENCE [LARGE SCALE GENOMIC DNA]</scope>
    <source>
        <strain evidence="2 3">YIM 96934</strain>
    </source>
</reference>
<dbReference type="Proteomes" id="UP000250462">
    <property type="component" value="Unassembled WGS sequence"/>
</dbReference>
<accession>A0A329R057</accession>
<dbReference type="OrthoDB" id="5190046at2"/>
<comment type="caution">
    <text evidence="2">The sequence shown here is derived from an EMBL/GenBank/DDBJ whole genome shotgun (WGS) entry which is preliminary data.</text>
</comment>
<dbReference type="EMBL" id="QMIG01000002">
    <property type="protein sequence ID" value="RAW17975.1"/>
    <property type="molecule type" value="Genomic_DNA"/>
</dbReference>